<proteinExistence type="predicted"/>
<name>A0AAU9L099_9STRA</name>
<feature type="coiled-coil region" evidence="1">
    <location>
        <begin position="146"/>
        <end position="301"/>
    </location>
</feature>
<sequence length="1232" mass="139633">MWTAFFGEQEDDTNVHAEKKILTLSPQQVTPPMTPSPLDLTTPCVPSQVEVEVSLNSVLPTPTKSPDDSAMTLLLKRMNTLMLKVGQHEFEKKTLVEQMEKERIGWRKEMTQLKQEMEVVKDLNLQLQYKVEYTSEPMLLEKVQDITDMRDALADVKKQLEMELQEKEKELQLALETNKKLSGFQEKYEQQIDELTTTCEAAKEEMAKAVRVASDAASEKYLQQMKEKEVALQSVLQQKETLEASLMEKEQALDAAQAATVEVRKKLDEVYAHGEADAKALEQLRQKLEGVVCEHEQKLQQVQDEDQQKIKALEKYAHEQKAYAASKAQELEDYKHDCVELWKINEDLKQQIAQTSAVTVTKATDLCEFAVSGQILLQDKVIELETQLTELQEQLCRKTREIAKLQTENAGRAVFDGEGEASEEDDEKFVVVGGDGGAIGVLTEQVATAQRELTEAMELNLHLNNRNAWLEEQYQMLSSVQSEGDDDQEDTGASKPSVEERIVALERDLQDAGRAANEKAENLSNLEQNYSALSNEFDRLLSVHNTLLEAKQADEVALNGLRQDVEFLRAIEASVSDKDQALFAKEQELVALRTANSVLANDVKRLDDITSQLQQTRDALMQAQNSLARAEASNSNLERELVELRTNSAAALKSEEQLAVIETELAEVRFKKDSLAAELTRSQASVHELQQKVQELEDLVKNQMNEKKLLEQQLQNLQEMAQENMEGFYELQGNLESTMDELEKVQAQFCTEQEKCGRLEQEVEMAKQSSVSRDELDRAQSEITNLEQQIRHFRGLEQSLTQQLQDAVRSKDEVAAKLQALYSERVAADEEQKKLKTLYEQAEAQLASVQSSASELQHSNDELLHSLEQTRAKAMQAEQQLNTMRAEHGDAERQIESLTKTNFSLMSEVQRVRDEADNQQQMTRGQLEQLKAAHADVQRQLVDATHALNGKDAEVAAATQRIQGEVSQLQDLVNRYKTDKQVSEQKLSQLNVECEHIRQAYDAAKTMVDRSQHDLEQMRAELSMTQQEKVSLESEVGQLRSLSEKKAHLHQEMDEYKRVNRRLEEMNRELEDLLQKSKAYCEELSRDSEDKLSRAQEFTRHVEQEARDEIDRIVHENGLLRDELEHLAQARLEETNVHDELRVKLAELQAENNVLSARAHRLTQQLSQYTDLPEDDALAAGGQGQTPDLWELLSSGMEQLKADLELASKYAASIDASSVDGGVGDESFTIAN</sequence>
<dbReference type="AlphaFoldDB" id="A0AAU9L099"/>
<feature type="coiled-coil region" evidence="1">
    <location>
        <begin position="502"/>
        <end position="543"/>
    </location>
</feature>
<evidence type="ECO:0000313" key="3">
    <source>
        <dbReference type="EMBL" id="CAH0478593.1"/>
    </source>
</evidence>
<feature type="coiled-coil region" evidence="1">
    <location>
        <begin position="1131"/>
        <end position="1165"/>
    </location>
</feature>
<evidence type="ECO:0000313" key="4">
    <source>
        <dbReference type="Proteomes" id="UP001160483"/>
    </source>
</evidence>
<evidence type="ECO:0000256" key="2">
    <source>
        <dbReference type="SAM" id="MobiDB-lite"/>
    </source>
</evidence>
<evidence type="ECO:0000256" key="1">
    <source>
        <dbReference type="SAM" id="Coils"/>
    </source>
</evidence>
<dbReference type="PANTHER" id="PTHR32114">
    <property type="entry name" value="ABC TRANSPORTER ABCH.3"/>
    <property type="match status" value="1"/>
</dbReference>
<dbReference type="Proteomes" id="UP001160483">
    <property type="component" value="Unassembled WGS sequence"/>
</dbReference>
<dbReference type="SUPFAM" id="SSF57997">
    <property type="entry name" value="Tropomyosin"/>
    <property type="match status" value="1"/>
</dbReference>
<feature type="region of interest" description="Disordered" evidence="2">
    <location>
        <begin position="479"/>
        <end position="498"/>
    </location>
</feature>
<dbReference type="PANTHER" id="PTHR32114:SF2">
    <property type="entry name" value="ABC TRANSPORTER ABCH.3"/>
    <property type="match status" value="1"/>
</dbReference>
<keyword evidence="1" id="KW-0175">Coiled coil</keyword>
<gene>
    <name evidence="3" type="ORF">PBS003_LOCUS5284</name>
</gene>
<protein>
    <submittedName>
        <fullName evidence="3">Uncharacterized protein</fullName>
    </submittedName>
</protein>
<dbReference type="EMBL" id="CAKKTJ010000262">
    <property type="protein sequence ID" value="CAH0478593.1"/>
    <property type="molecule type" value="Genomic_DNA"/>
</dbReference>
<feature type="coiled-coil region" evidence="1">
    <location>
        <begin position="769"/>
        <end position="796"/>
    </location>
</feature>
<accession>A0AAU9L099</accession>
<comment type="caution">
    <text evidence="3">The sequence shown here is derived from an EMBL/GenBank/DDBJ whole genome shotgun (WGS) entry which is preliminary data.</text>
</comment>
<feature type="coiled-coil region" evidence="1">
    <location>
        <begin position="606"/>
        <end position="727"/>
    </location>
</feature>
<reference evidence="3" key="1">
    <citation type="submission" date="2021-11" db="EMBL/GenBank/DDBJ databases">
        <authorList>
            <person name="Islam A."/>
            <person name="Islam S."/>
            <person name="Flora M.S."/>
            <person name="Rahman M."/>
            <person name="Ziaur R.M."/>
            <person name="Epstein J.H."/>
            <person name="Hassan M."/>
            <person name="Klassen M."/>
            <person name="Woodard K."/>
            <person name="Webb A."/>
            <person name="Webby R.J."/>
            <person name="El Zowalaty M.E."/>
        </authorList>
    </citation>
    <scope>NUCLEOTIDE SEQUENCE</scope>
    <source>
        <strain evidence="3">Pbs3</strain>
    </source>
</reference>
<organism evidence="3 4">
    <name type="scientific">Peronospora belbahrii</name>
    <dbReference type="NCBI Taxonomy" id="622444"/>
    <lineage>
        <taxon>Eukaryota</taxon>
        <taxon>Sar</taxon>
        <taxon>Stramenopiles</taxon>
        <taxon>Oomycota</taxon>
        <taxon>Peronosporomycetes</taxon>
        <taxon>Peronosporales</taxon>
        <taxon>Peronosporaceae</taxon>
        <taxon>Peronospora</taxon>
    </lineage>
</organism>
<feature type="coiled-coil region" evidence="1">
    <location>
        <begin position="825"/>
        <end position="1087"/>
    </location>
</feature>